<dbReference type="Proteomes" id="UP001138686">
    <property type="component" value="Unassembled WGS sequence"/>
</dbReference>
<evidence type="ECO:0000256" key="7">
    <source>
        <dbReference type="SAM" id="Phobius"/>
    </source>
</evidence>
<dbReference type="InterPro" id="IPR051447">
    <property type="entry name" value="Lipoprotein-release_system"/>
</dbReference>
<feature type="transmembrane region" description="Helical" evidence="7">
    <location>
        <begin position="277"/>
        <end position="302"/>
    </location>
</feature>
<protein>
    <submittedName>
        <fullName evidence="10">FtsX-like permease family protein</fullName>
    </submittedName>
</protein>
<keyword evidence="6 7" id="KW-0472">Membrane</keyword>
<feature type="transmembrane region" description="Helical" evidence="7">
    <location>
        <begin position="370"/>
        <end position="394"/>
    </location>
</feature>
<sequence>MNFEFFTARRIIASKDYKSSVSAPIIKIAIAAITLGMVIMLVTIATSVGLQKKIREKVSAFNGDIIISNFDTNTSDESQVAISKNQDFYPKFTSVEGIRHIQVTASKGGIIRTETDFEGVVAKGVGADYDWQYFEEYLMEGRLPNYTENLHDEVLISSYLANRLGFKLGDKIVTFFLQEEKENKTRSRGFTLVGIYDSGFQEFDEQFMLTDIRHIQRLNNWTEDEIGSFEIFVDDFNDIQTIGNQVYEATPSTLDSITIRDKYYSIFEWIDLFDFNVVLIIGIMILIAGINMITALLVLILERTQMIGILKALGSTDWSIRKIFLYNASYIICVGLFFGNVIGIGFLLLQKYGNFITLDPKTYYVTHAPVFIDVGYIILLNVGTLLLCLLMLLIPSYMVSKISPVKAIRFQ</sequence>
<dbReference type="InterPro" id="IPR003838">
    <property type="entry name" value="ABC3_permease_C"/>
</dbReference>
<dbReference type="PANTHER" id="PTHR30489:SF0">
    <property type="entry name" value="LIPOPROTEIN-RELEASING SYSTEM TRANSMEMBRANE PROTEIN LOLE"/>
    <property type="match status" value="1"/>
</dbReference>
<dbReference type="InterPro" id="IPR025857">
    <property type="entry name" value="MacB_PCD"/>
</dbReference>
<evidence type="ECO:0000313" key="10">
    <source>
        <dbReference type="EMBL" id="MBW2938892.1"/>
    </source>
</evidence>
<comment type="subcellular location">
    <subcellularLocation>
        <location evidence="1">Cell membrane</location>
        <topology evidence="1">Multi-pass membrane protein</topology>
    </subcellularLocation>
</comment>
<accession>A0A9X1FS69</accession>
<dbReference type="GO" id="GO:0044874">
    <property type="term" value="P:lipoprotein localization to outer membrane"/>
    <property type="evidence" value="ECO:0007669"/>
    <property type="project" value="TreeGrafter"/>
</dbReference>
<dbReference type="RefSeq" id="WP_219053421.1">
    <property type="nucleotide sequence ID" value="NZ_JAHWDP010000006.1"/>
</dbReference>
<dbReference type="AlphaFoldDB" id="A0A9X1FS69"/>
<name>A0A9X1FS69_9FLAO</name>
<keyword evidence="5 7" id="KW-1133">Transmembrane helix</keyword>
<evidence type="ECO:0000256" key="1">
    <source>
        <dbReference type="ARBA" id="ARBA00004651"/>
    </source>
</evidence>
<evidence type="ECO:0000256" key="4">
    <source>
        <dbReference type="ARBA" id="ARBA00022692"/>
    </source>
</evidence>
<evidence type="ECO:0000259" key="8">
    <source>
        <dbReference type="Pfam" id="PF02687"/>
    </source>
</evidence>
<evidence type="ECO:0000256" key="3">
    <source>
        <dbReference type="ARBA" id="ARBA00022475"/>
    </source>
</evidence>
<dbReference type="Pfam" id="PF02687">
    <property type="entry name" value="FtsX"/>
    <property type="match status" value="1"/>
</dbReference>
<comment type="similarity">
    <text evidence="2">Belongs to the ABC-4 integral membrane protein family. LolC/E subfamily.</text>
</comment>
<keyword evidence="4 7" id="KW-0812">Transmembrane</keyword>
<feature type="transmembrane region" description="Helical" evidence="7">
    <location>
        <begin position="323"/>
        <end position="350"/>
    </location>
</feature>
<reference evidence="10" key="1">
    <citation type="submission" date="2021-07" db="EMBL/GenBank/DDBJ databases">
        <title>Aureisphaera sp. CAU 1614 isolated from sea sediment.</title>
        <authorList>
            <person name="Kim W."/>
        </authorList>
    </citation>
    <scope>NUCLEOTIDE SEQUENCE</scope>
    <source>
        <strain evidence="10">CAU 1614</strain>
    </source>
</reference>
<evidence type="ECO:0000313" key="11">
    <source>
        <dbReference type="Proteomes" id="UP001138686"/>
    </source>
</evidence>
<keyword evidence="3" id="KW-1003">Cell membrane</keyword>
<evidence type="ECO:0000256" key="2">
    <source>
        <dbReference type="ARBA" id="ARBA00005236"/>
    </source>
</evidence>
<evidence type="ECO:0000256" key="6">
    <source>
        <dbReference type="ARBA" id="ARBA00023136"/>
    </source>
</evidence>
<proteinExistence type="inferred from homology"/>
<organism evidence="10 11">
    <name type="scientific">Halomarinibacterium sedimenti</name>
    <dbReference type="NCBI Taxonomy" id="2857106"/>
    <lineage>
        <taxon>Bacteria</taxon>
        <taxon>Pseudomonadati</taxon>
        <taxon>Bacteroidota</taxon>
        <taxon>Flavobacteriia</taxon>
        <taxon>Flavobacteriales</taxon>
        <taxon>Flavobacteriaceae</taxon>
        <taxon>Halomarinibacterium</taxon>
    </lineage>
</organism>
<dbReference type="GO" id="GO:0098797">
    <property type="term" value="C:plasma membrane protein complex"/>
    <property type="evidence" value="ECO:0007669"/>
    <property type="project" value="TreeGrafter"/>
</dbReference>
<evidence type="ECO:0000256" key="5">
    <source>
        <dbReference type="ARBA" id="ARBA00022989"/>
    </source>
</evidence>
<gene>
    <name evidence="10" type="ORF">KXJ69_12310</name>
</gene>
<comment type="caution">
    <text evidence="10">The sequence shown here is derived from an EMBL/GenBank/DDBJ whole genome shotgun (WGS) entry which is preliminary data.</text>
</comment>
<evidence type="ECO:0000259" key="9">
    <source>
        <dbReference type="Pfam" id="PF12704"/>
    </source>
</evidence>
<dbReference type="EMBL" id="JAHWDP010000006">
    <property type="protein sequence ID" value="MBW2938892.1"/>
    <property type="molecule type" value="Genomic_DNA"/>
</dbReference>
<keyword evidence="11" id="KW-1185">Reference proteome</keyword>
<feature type="domain" description="ABC3 transporter permease C-terminal" evidence="8">
    <location>
        <begin position="279"/>
        <end position="404"/>
    </location>
</feature>
<feature type="transmembrane region" description="Helical" evidence="7">
    <location>
        <begin position="21"/>
        <end position="45"/>
    </location>
</feature>
<feature type="domain" description="MacB-like periplasmic core" evidence="9">
    <location>
        <begin position="28"/>
        <end position="240"/>
    </location>
</feature>
<dbReference type="PANTHER" id="PTHR30489">
    <property type="entry name" value="LIPOPROTEIN-RELEASING SYSTEM TRANSMEMBRANE PROTEIN LOLE"/>
    <property type="match status" value="1"/>
</dbReference>
<dbReference type="Pfam" id="PF12704">
    <property type="entry name" value="MacB_PCD"/>
    <property type="match status" value="1"/>
</dbReference>